<dbReference type="OrthoDB" id="9806925at2"/>
<dbReference type="GO" id="GO:0052856">
    <property type="term" value="F:NAD(P)HX epimerase activity"/>
    <property type="evidence" value="ECO:0007669"/>
    <property type="project" value="UniProtKB-EC"/>
</dbReference>
<dbReference type="PROSITE" id="PS51383">
    <property type="entry name" value="YJEF_C_3"/>
    <property type="match status" value="1"/>
</dbReference>
<dbReference type="STRING" id="1125725.HMPREF1325_2395"/>
<evidence type="ECO:0000256" key="3">
    <source>
        <dbReference type="ARBA" id="ARBA00006001"/>
    </source>
</evidence>
<evidence type="ECO:0000256" key="18">
    <source>
        <dbReference type="PIRNR" id="PIRNR017184"/>
    </source>
</evidence>
<dbReference type="EMBL" id="AUZJ01000009">
    <property type="protein sequence ID" value="ERF61576.1"/>
    <property type="molecule type" value="Genomic_DNA"/>
</dbReference>
<evidence type="ECO:0000256" key="16">
    <source>
        <dbReference type="ARBA" id="ARBA00049209"/>
    </source>
</evidence>
<dbReference type="GO" id="GO:0046872">
    <property type="term" value="F:metal ion binding"/>
    <property type="evidence" value="ECO:0007669"/>
    <property type="project" value="UniProtKB-UniRule"/>
</dbReference>
<organism evidence="21 23">
    <name type="scientific">Treponema socranskii subsp. socranskii VPI DR56BR1116 = ATCC 35536</name>
    <dbReference type="NCBI Taxonomy" id="1125725"/>
    <lineage>
        <taxon>Bacteria</taxon>
        <taxon>Pseudomonadati</taxon>
        <taxon>Spirochaetota</taxon>
        <taxon>Spirochaetia</taxon>
        <taxon>Spirochaetales</taxon>
        <taxon>Treponemataceae</taxon>
        <taxon>Treponema</taxon>
    </lineage>
</organism>
<comment type="caution">
    <text evidence="21">The sequence shown here is derived from an EMBL/GenBank/DDBJ whole genome shotgun (WGS) entry which is preliminary data.</text>
</comment>
<evidence type="ECO:0000256" key="7">
    <source>
        <dbReference type="ARBA" id="ARBA00022840"/>
    </source>
</evidence>
<protein>
    <recommendedName>
        <fullName evidence="17">ADP-dependent (S)-NAD(P)H-hydrate dehydratase</fullName>
        <ecNumber evidence="17">4.2.1.136</ecNumber>
    </recommendedName>
    <alternativeName>
        <fullName evidence="17">ADP-dependent NAD(P)HX dehydratase</fullName>
    </alternativeName>
</protein>
<dbReference type="NCBIfam" id="TIGR00196">
    <property type="entry name" value="yjeF_cterm"/>
    <property type="match status" value="1"/>
</dbReference>
<comment type="similarity">
    <text evidence="17">Belongs to the NnrD/CARKD family.</text>
</comment>
<feature type="binding site" evidence="17">
    <location>
        <position position="340"/>
    </location>
    <ligand>
        <name>(6S)-NADPHX</name>
        <dbReference type="ChEBI" id="CHEBI:64076"/>
    </ligand>
</feature>
<evidence type="ECO:0000256" key="14">
    <source>
        <dbReference type="ARBA" id="ARBA00025153"/>
    </source>
</evidence>
<evidence type="ECO:0000256" key="2">
    <source>
        <dbReference type="ARBA" id="ARBA00000909"/>
    </source>
</evidence>
<evidence type="ECO:0000256" key="12">
    <source>
        <dbReference type="ARBA" id="ARBA00023239"/>
    </source>
</evidence>
<keyword evidence="10 17" id="KW-0520">NAD</keyword>
<keyword evidence="6 17" id="KW-0547">Nucleotide-binding</keyword>
<evidence type="ECO:0000256" key="11">
    <source>
        <dbReference type="ARBA" id="ARBA00023235"/>
    </source>
</evidence>
<dbReference type="GO" id="GO:0052855">
    <property type="term" value="F:ADP-dependent NAD(P)H-hydrate dehydratase activity"/>
    <property type="evidence" value="ECO:0007669"/>
    <property type="project" value="UniProtKB-UniRule"/>
</dbReference>
<sequence>MQKVFIDVKELEKRMHKVFGITEDVMIENAASALESEVRKALYDRNAVRAYEKRPVYRTERPSTSSAAHRGTVSSNDVLIVCGSGNNGADGYALARRLAGDIPAAVYAACDAKTENCKRERDAALAAGIKPVSRPAFFKLLTSVAIVVDCLYGTGFHGTLRLDVSALIDKINNASCFRIACDIPSGIDKRGAVSTEYKHRPLAFNADVTVSMGALKAAYFGDAAKDFCGIIKKYGIGVSALVFEEDAAADLYLLEADDMRLPVRTKKSVHKGNFGHAAIAAGEKAGAAIIAGSAALGFGAGLATLIETEEKATSRFKLPPDLMIAQSFPKNTTAILLGSGFGRGRAEAFQNVCAKLEAYKGAGIVLDADAFYYGDIVKLLDVLSKRRTRVILTPHPKEFQSLLKLCALGDYTIGQLADDRIEIVKKFSARFPHIVLVLKGANTVIASERGVFVSVEGNQSLAKAGSGDVLAGLICALLAERYGAQDAALTAVLAHGIASQRFPCSYNLTPLKLIDAVGNLMNESQPV</sequence>
<dbReference type="CDD" id="cd01171">
    <property type="entry name" value="YXKO-related"/>
    <property type="match status" value="1"/>
</dbReference>
<dbReference type="GO" id="GO:0046496">
    <property type="term" value="P:nicotinamide nucleotide metabolic process"/>
    <property type="evidence" value="ECO:0007669"/>
    <property type="project" value="UniProtKB-UniRule"/>
</dbReference>
<evidence type="ECO:0000313" key="23">
    <source>
        <dbReference type="Proteomes" id="UP000016412"/>
    </source>
</evidence>
<keyword evidence="12 17" id="KW-0456">Lyase</keyword>
<dbReference type="Proteomes" id="UP000016412">
    <property type="component" value="Unassembled WGS sequence"/>
</dbReference>
<feature type="binding site" evidence="17">
    <location>
        <position position="467"/>
    </location>
    <ligand>
        <name>AMP</name>
        <dbReference type="ChEBI" id="CHEBI:456215"/>
    </ligand>
</feature>
<dbReference type="eggNOG" id="COG0062">
    <property type="taxonomic scope" value="Bacteria"/>
</dbReference>
<feature type="domain" description="YjeF C-terminal" evidence="19">
    <location>
        <begin position="254"/>
        <end position="524"/>
    </location>
</feature>
<dbReference type="PANTHER" id="PTHR12592">
    <property type="entry name" value="ATP-DEPENDENT (S)-NAD(P)H-HYDRATE DEHYDRATASE FAMILY MEMBER"/>
    <property type="match status" value="1"/>
</dbReference>
<dbReference type="PIRSF" id="PIRSF017184">
    <property type="entry name" value="Nnr"/>
    <property type="match status" value="1"/>
</dbReference>
<feature type="binding site" evidence="17">
    <location>
        <position position="468"/>
    </location>
    <ligand>
        <name>(6S)-NADPHX</name>
        <dbReference type="ChEBI" id="CHEBI:64076"/>
    </ligand>
</feature>
<evidence type="ECO:0000256" key="13">
    <source>
        <dbReference type="ARBA" id="ARBA00023268"/>
    </source>
</evidence>
<comment type="function">
    <text evidence="17">Catalyzes the dehydration of the S-form of NAD(P)HX at the expense of ADP, which is converted to AMP. Together with NAD(P)HX epimerase, which catalyzes the epimerization of the S- and R-forms, the enzyme allows the repair of both epimers of NAD(P)HX, a damaged form of NAD(P)H that is a result of enzymatic or heat-dependent hydration.</text>
</comment>
<evidence type="ECO:0000256" key="6">
    <source>
        <dbReference type="ARBA" id="ARBA00022741"/>
    </source>
</evidence>
<keyword evidence="13" id="KW-0511">Multifunctional enzyme</keyword>
<dbReference type="InterPro" id="IPR029056">
    <property type="entry name" value="Ribokinase-like"/>
</dbReference>
<dbReference type="SUPFAM" id="SSF64153">
    <property type="entry name" value="YjeF N-terminal domain-like"/>
    <property type="match status" value="1"/>
</dbReference>
<dbReference type="NCBIfam" id="TIGR00197">
    <property type="entry name" value="yjeF_nterm"/>
    <property type="match status" value="1"/>
</dbReference>
<evidence type="ECO:0000256" key="1">
    <source>
        <dbReference type="ARBA" id="ARBA00000013"/>
    </source>
</evidence>
<comment type="similarity">
    <text evidence="3 18">In the N-terminal section; belongs to the NnrE/AIBP family.</text>
</comment>
<evidence type="ECO:0000256" key="8">
    <source>
        <dbReference type="ARBA" id="ARBA00022857"/>
    </source>
</evidence>
<dbReference type="InterPro" id="IPR030677">
    <property type="entry name" value="Nnr"/>
</dbReference>
<keyword evidence="24" id="KW-1185">Reference proteome</keyword>
<evidence type="ECO:0000256" key="15">
    <source>
        <dbReference type="ARBA" id="ARBA00048238"/>
    </source>
</evidence>
<keyword evidence="8 17" id="KW-0521">NADP</keyword>
<comment type="catalytic activity">
    <reaction evidence="2 18">
        <text>(6R)-NADPHX = (6S)-NADPHX</text>
        <dbReference type="Rhea" id="RHEA:32227"/>
        <dbReference type="ChEBI" id="CHEBI:64076"/>
        <dbReference type="ChEBI" id="CHEBI:64077"/>
        <dbReference type="EC" id="5.1.99.6"/>
    </reaction>
</comment>
<comment type="cofactor">
    <cofactor evidence="18">
        <name>K(+)</name>
        <dbReference type="ChEBI" id="CHEBI:29103"/>
    </cofactor>
    <text evidence="18">Binds 1 potassium ion per subunit.</text>
</comment>
<dbReference type="eggNOG" id="COG0063">
    <property type="taxonomic scope" value="Bacteria"/>
</dbReference>
<reference evidence="23 24" key="1">
    <citation type="submission" date="2013-08" db="EMBL/GenBank/DDBJ databases">
        <authorList>
            <person name="Durkin A.S."/>
            <person name="Haft D.R."/>
            <person name="McCorrison J."/>
            <person name="Torralba M."/>
            <person name="Gillis M."/>
            <person name="Haft D.H."/>
            <person name="Methe B."/>
            <person name="Sutton G."/>
            <person name="Nelson K.E."/>
        </authorList>
    </citation>
    <scope>NUCLEOTIDE SEQUENCE [LARGE SCALE GENOMIC DNA]</scope>
    <source>
        <strain evidence="22 24">ATCC 35536</strain>
        <strain evidence="21 23">VPI DR56BR1116</strain>
    </source>
</reference>
<dbReference type="Gene3D" id="3.40.50.10260">
    <property type="entry name" value="YjeF N-terminal domain"/>
    <property type="match status" value="1"/>
</dbReference>
<proteinExistence type="inferred from homology"/>
<evidence type="ECO:0000256" key="10">
    <source>
        <dbReference type="ARBA" id="ARBA00023027"/>
    </source>
</evidence>
<dbReference type="PROSITE" id="PS51385">
    <property type="entry name" value="YJEF_N"/>
    <property type="match status" value="1"/>
</dbReference>
<comment type="catalytic activity">
    <reaction evidence="16 17 18">
        <text>(6S)-NADPHX + ADP = AMP + phosphate + NADPH + H(+)</text>
        <dbReference type="Rhea" id="RHEA:32235"/>
        <dbReference type="ChEBI" id="CHEBI:15378"/>
        <dbReference type="ChEBI" id="CHEBI:43474"/>
        <dbReference type="ChEBI" id="CHEBI:57783"/>
        <dbReference type="ChEBI" id="CHEBI:64076"/>
        <dbReference type="ChEBI" id="CHEBI:456215"/>
        <dbReference type="ChEBI" id="CHEBI:456216"/>
        <dbReference type="EC" id="4.2.1.136"/>
    </reaction>
</comment>
<dbReference type="RefSeq" id="WP_021329453.1">
    <property type="nucleotide sequence ID" value="NZ_AUZJ01000009.1"/>
</dbReference>
<dbReference type="InterPro" id="IPR036652">
    <property type="entry name" value="YjeF_N_dom_sf"/>
</dbReference>
<dbReference type="GO" id="GO:0110051">
    <property type="term" value="P:metabolite repair"/>
    <property type="evidence" value="ECO:0007669"/>
    <property type="project" value="TreeGrafter"/>
</dbReference>
<dbReference type="EMBL" id="AVQI01000050">
    <property type="protein sequence ID" value="ERK02556.1"/>
    <property type="molecule type" value="Genomic_DNA"/>
</dbReference>
<dbReference type="EC" id="4.2.1.136" evidence="17"/>
<feature type="binding site" evidence="17">
    <location>
        <position position="395"/>
    </location>
    <ligand>
        <name>(6S)-NADPHX</name>
        <dbReference type="ChEBI" id="CHEBI:64076"/>
    </ligand>
</feature>
<dbReference type="GO" id="GO:0005524">
    <property type="term" value="F:ATP binding"/>
    <property type="evidence" value="ECO:0007669"/>
    <property type="project" value="UniProtKB-UniRule"/>
</dbReference>
<dbReference type="InterPro" id="IPR000631">
    <property type="entry name" value="CARKD"/>
</dbReference>
<keyword evidence="7 17" id="KW-0067">ATP-binding</keyword>
<dbReference type="PROSITE" id="PS01050">
    <property type="entry name" value="YJEF_C_2"/>
    <property type="match status" value="1"/>
</dbReference>
<dbReference type="Proteomes" id="UP000016646">
    <property type="component" value="Unassembled WGS sequence"/>
</dbReference>
<comment type="catalytic activity">
    <reaction evidence="1 18">
        <text>(6R)-NADHX = (6S)-NADHX</text>
        <dbReference type="Rhea" id="RHEA:32215"/>
        <dbReference type="ChEBI" id="CHEBI:64074"/>
        <dbReference type="ChEBI" id="CHEBI:64075"/>
        <dbReference type="EC" id="5.1.99.6"/>
    </reaction>
</comment>
<evidence type="ECO:0000259" key="20">
    <source>
        <dbReference type="PROSITE" id="PS51385"/>
    </source>
</evidence>
<dbReference type="PATRIC" id="fig|1125725.3.peg.465"/>
<name>U1FQ04_TRESO</name>
<evidence type="ECO:0000313" key="21">
    <source>
        <dbReference type="EMBL" id="ERF61576.1"/>
    </source>
</evidence>
<dbReference type="InterPro" id="IPR017953">
    <property type="entry name" value="Carbohydrate_kinase_pred_CS"/>
</dbReference>
<evidence type="ECO:0000256" key="5">
    <source>
        <dbReference type="ARBA" id="ARBA00022723"/>
    </source>
</evidence>
<dbReference type="Gene3D" id="3.40.1190.20">
    <property type="match status" value="1"/>
</dbReference>
<comment type="function">
    <text evidence="14 18">Bifunctional enzyme that catalyzes the epimerization of the S- and R-forms of NAD(P)HX and the dehydration of the S-form of NAD(P)HX at the expense of ADP, which is converted to AMP. This allows the repair of both epimers of NAD(P)HX, a damaged form of NAD(P)H that is a result of enzymatic or heat-dependent hydration.</text>
</comment>
<evidence type="ECO:0000259" key="19">
    <source>
        <dbReference type="PROSITE" id="PS51383"/>
    </source>
</evidence>
<comment type="subunit">
    <text evidence="17">Homotetramer.</text>
</comment>
<feature type="binding site" evidence="17">
    <location>
        <begin position="439"/>
        <end position="443"/>
    </location>
    <ligand>
        <name>AMP</name>
        <dbReference type="ChEBI" id="CHEBI:456215"/>
    </ligand>
</feature>
<gene>
    <name evidence="17" type="primary">nnrD</name>
    <name evidence="22" type="ORF">HMPREF0860_0148</name>
    <name evidence="21" type="ORF">HMPREF1325_2395</name>
</gene>
<keyword evidence="11 18" id="KW-0413">Isomerase</keyword>
<evidence type="ECO:0000256" key="4">
    <source>
        <dbReference type="ARBA" id="ARBA00009524"/>
    </source>
</evidence>
<evidence type="ECO:0000313" key="22">
    <source>
        <dbReference type="EMBL" id="ERK02556.1"/>
    </source>
</evidence>
<comment type="similarity">
    <text evidence="4 18">In the C-terminal section; belongs to the NnrD/CARKD family.</text>
</comment>
<dbReference type="SUPFAM" id="SSF53613">
    <property type="entry name" value="Ribokinase-like"/>
    <property type="match status" value="1"/>
</dbReference>
<dbReference type="InterPro" id="IPR004443">
    <property type="entry name" value="YjeF_N_dom"/>
</dbReference>
<dbReference type="Pfam" id="PF03853">
    <property type="entry name" value="YjeF_N"/>
    <property type="match status" value="1"/>
</dbReference>
<dbReference type="HAMAP" id="MF_01965">
    <property type="entry name" value="NADHX_dehydratase"/>
    <property type="match status" value="1"/>
</dbReference>
<dbReference type="Pfam" id="PF01256">
    <property type="entry name" value="Carb_kinase"/>
    <property type="match status" value="1"/>
</dbReference>
<keyword evidence="9 18" id="KW-0630">Potassium</keyword>
<feature type="binding site" evidence="17">
    <location>
        <position position="287"/>
    </location>
    <ligand>
        <name>(6S)-NADPHX</name>
        <dbReference type="ChEBI" id="CHEBI:64076"/>
    </ligand>
</feature>
<evidence type="ECO:0000313" key="24">
    <source>
        <dbReference type="Proteomes" id="UP000016646"/>
    </source>
</evidence>
<evidence type="ECO:0000256" key="9">
    <source>
        <dbReference type="ARBA" id="ARBA00022958"/>
    </source>
</evidence>
<evidence type="ECO:0000256" key="17">
    <source>
        <dbReference type="HAMAP-Rule" id="MF_01965"/>
    </source>
</evidence>
<comment type="catalytic activity">
    <reaction evidence="15 17 18">
        <text>(6S)-NADHX + ADP = AMP + phosphate + NADH + H(+)</text>
        <dbReference type="Rhea" id="RHEA:32223"/>
        <dbReference type="ChEBI" id="CHEBI:15378"/>
        <dbReference type="ChEBI" id="CHEBI:43474"/>
        <dbReference type="ChEBI" id="CHEBI:57945"/>
        <dbReference type="ChEBI" id="CHEBI:64074"/>
        <dbReference type="ChEBI" id="CHEBI:456215"/>
        <dbReference type="ChEBI" id="CHEBI:456216"/>
        <dbReference type="EC" id="4.2.1.136"/>
    </reaction>
</comment>
<accession>U1FQ04</accession>
<feature type="domain" description="YjeF N-terminal" evidence="20">
    <location>
        <begin position="8"/>
        <end position="244"/>
    </location>
</feature>
<keyword evidence="5 18" id="KW-0479">Metal-binding</keyword>
<comment type="cofactor">
    <cofactor evidence="17">
        <name>Mg(2+)</name>
        <dbReference type="ChEBI" id="CHEBI:18420"/>
    </cofactor>
</comment>
<dbReference type="PANTHER" id="PTHR12592:SF0">
    <property type="entry name" value="ATP-DEPENDENT (S)-NAD(P)H-HYDRATE DEHYDRATASE"/>
    <property type="match status" value="1"/>
</dbReference>
<dbReference type="AlphaFoldDB" id="U1FQ04"/>